<gene>
    <name evidence="2" type="ORF">LGN22_16030</name>
</gene>
<dbReference type="EMBL" id="JAIZTC010000004">
    <property type="protein sequence ID" value="MCA8380380.1"/>
    <property type="molecule type" value="Genomic_DNA"/>
</dbReference>
<reference evidence="2" key="1">
    <citation type="submission" date="2023-08" db="EMBL/GenBank/DDBJ databases">
        <title>A collection of bacterial strains from the Burkholderia cepacia Research Laboratory and Repository.</title>
        <authorList>
            <person name="Lipuma J."/>
            <person name="Spilker T."/>
        </authorList>
    </citation>
    <scope>NUCLEOTIDE SEQUENCE</scope>
    <source>
        <strain evidence="2">AU0862</strain>
    </source>
</reference>
<dbReference type="AlphaFoldDB" id="A0AAW4TEZ0"/>
<proteinExistence type="predicted"/>
<dbReference type="RefSeq" id="WP_155123341.1">
    <property type="nucleotide sequence ID" value="NZ_CADEQA010000005.1"/>
</dbReference>
<organism evidence="2 3">
    <name type="scientific">Burkholderia cenocepacia</name>
    <dbReference type="NCBI Taxonomy" id="95486"/>
    <lineage>
        <taxon>Bacteria</taxon>
        <taxon>Pseudomonadati</taxon>
        <taxon>Pseudomonadota</taxon>
        <taxon>Betaproteobacteria</taxon>
        <taxon>Burkholderiales</taxon>
        <taxon>Burkholderiaceae</taxon>
        <taxon>Burkholderia</taxon>
        <taxon>Burkholderia cepacia complex</taxon>
    </lineage>
</organism>
<protein>
    <submittedName>
        <fullName evidence="2">Uncharacterized protein</fullName>
    </submittedName>
</protein>
<accession>A0AAW4TEZ0</accession>
<evidence type="ECO:0000256" key="1">
    <source>
        <dbReference type="SAM" id="MobiDB-lite"/>
    </source>
</evidence>
<name>A0AAW4TEZ0_9BURK</name>
<evidence type="ECO:0000313" key="3">
    <source>
        <dbReference type="Proteomes" id="UP001199070"/>
    </source>
</evidence>
<sequence>MSDITAIHANPAPAVPGLSIGMHFDLPIANMAVPRSRTTLPFDMTPVRHAVPGPGRFAAAAAPGMRGARRRAGRPCHP</sequence>
<comment type="caution">
    <text evidence="2">The sequence shown here is derived from an EMBL/GenBank/DDBJ whole genome shotgun (WGS) entry which is preliminary data.</text>
</comment>
<feature type="region of interest" description="Disordered" evidence="1">
    <location>
        <begin position="58"/>
        <end position="78"/>
    </location>
</feature>
<evidence type="ECO:0000313" key="2">
    <source>
        <dbReference type="EMBL" id="MCA8380380.1"/>
    </source>
</evidence>
<dbReference type="Proteomes" id="UP001199070">
    <property type="component" value="Unassembled WGS sequence"/>
</dbReference>
<feature type="compositionally biased region" description="Basic residues" evidence="1">
    <location>
        <begin position="67"/>
        <end position="78"/>
    </location>
</feature>